<dbReference type="AlphaFoldDB" id="A0A165ZGR2"/>
<evidence type="ECO:0000313" key="2">
    <source>
        <dbReference type="Proteomes" id="UP000076577"/>
    </source>
</evidence>
<gene>
    <name evidence="1" type="ORF">PsAD2_01704</name>
</gene>
<accession>A0A165ZGR2</accession>
<proteinExistence type="predicted"/>
<dbReference type="PATRIC" id="fig|989403.3.peg.1814"/>
<keyword evidence="2" id="KW-1185">Reference proteome</keyword>
<protein>
    <submittedName>
        <fullName evidence="1">Uncharacterized protein</fullName>
    </submittedName>
</protein>
<evidence type="ECO:0000313" key="1">
    <source>
        <dbReference type="EMBL" id="KZL19882.1"/>
    </source>
</evidence>
<sequence>MSVMIQPSPHHNSKQGIELKILDFLIFKTATLTVFAVSCVSATSSFAQPAQNDVTGVVSSPKMTTHQHGDCVLVCYDPAINSLSCQIKQRVVHFESSRNILQMMTYNSKDKSDIA</sequence>
<comment type="caution">
    <text evidence="1">The sequence shown here is derived from an EMBL/GenBank/DDBJ whole genome shotgun (WGS) entry which is preliminary data.</text>
</comment>
<dbReference type="Proteomes" id="UP000076577">
    <property type="component" value="Unassembled WGS sequence"/>
</dbReference>
<reference evidence="1 2" key="1">
    <citation type="journal article" date="2016" name="Front. Microbiol.">
        <title>Comparative Genomic Analysis Reveals a Diverse Repertoire of Genes Involved in Prokaryote-Eukaryote Interactions within the Pseudovibrio Genus.</title>
        <authorList>
            <person name="Romano S."/>
            <person name="Fernandez-Guerra A."/>
            <person name="Reen F.J."/>
            <person name="Glockner F.O."/>
            <person name="Crowley S.P."/>
            <person name="O'Sullivan O."/>
            <person name="Cotter P.D."/>
            <person name="Adams C."/>
            <person name="Dobson A.D."/>
            <person name="O'Gara F."/>
        </authorList>
    </citation>
    <scope>NUCLEOTIDE SEQUENCE [LARGE SCALE GENOMIC DNA]</scope>
    <source>
        <strain evidence="1 2">Ad2</strain>
    </source>
</reference>
<organism evidence="1 2">
    <name type="scientific">Pseudovibrio axinellae</name>
    <dbReference type="NCBI Taxonomy" id="989403"/>
    <lineage>
        <taxon>Bacteria</taxon>
        <taxon>Pseudomonadati</taxon>
        <taxon>Pseudomonadota</taxon>
        <taxon>Alphaproteobacteria</taxon>
        <taxon>Hyphomicrobiales</taxon>
        <taxon>Stappiaceae</taxon>
        <taxon>Pseudovibrio</taxon>
    </lineage>
</organism>
<name>A0A165ZGR2_9HYPH</name>
<dbReference type="EMBL" id="LMCB01000012">
    <property type="protein sequence ID" value="KZL19882.1"/>
    <property type="molecule type" value="Genomic_DNA"/>
</dbReference>